<evidence type="ECO:0000256" key="3">
    <source>
        <dbReference type="ARBA" id="ARBA00023002"/>
    </source>
</evidence>
<dbReference type="Proteomes" id="UP000295626">
    <property type="component" value="Unassembled WGS sequence"/>
</dbReference>
<feature type="compositionally biased region" description="Low complexity" evidence="4">
    <location>
        <begin position="35"/>
        <end position="45"/>
    </location>
</feature>
<organism evidence="5 6">
    <name type="scientific">Micromonospora fluostatini</name>
    <dbReference type="NCBI Taxonomy" id="1629071"/>
    <lineage>
        <taxon>Bacteria</taxon>
        <taxon>Bacillati</taxon>
        <taxon>Actinomycetota</taxon>
        <taxon>Actinomycetes</taxon>
        <taxon>Micromonosporales</taxon>
        <taxon>Micromonosporaceae</taxon>
        <taxon>Micromonospora</taxon>
    </lineage>
</organism>
<comment type="pathway">
    <text evidence="1">Cofactor biosynthesis; adenosylcobalamin biosynthesis.</text>
</comment>
<feature type="region of interest" description="Disordered" evidence="4">
    <location>
        <begin position="1"/>
        <end position="91"/>
    </location>
</feature>
<dbReference type="EMBL" id="SMKE01000903">
    <property type="protein sequence ID" value="TDB83656.1"/>
    <property type="molecule type" value="Genomic_DNA"/>
</dbReference>
<dbReference type="NCBIfam" id="TIGR00715">
    <property type="entry name" value="precor6x_red"/>
    <property type="match status" value="1"/>
</dbReference>
<keyword evidence="6" id="KW-1185">Reference proteome</keyword>
<reference evidence="5 6" key="1">
    <citation type="submission" date="2019-02" db="EMBL/GenBank/DDBJ databases">
        <title>Draft genome sequences of novel Actinobacteria.</title>
        <authorList>
            <person name="Sahin N."/>
            <person name="Ay H."/>
            <person name="Saygin H."/>
        </authorList>
    </citation>
    <scope>NUCLEOTIDE SEQUENCE [LARGE SCALE GENOMIC DNA]</scope>
    <source>
        <strain evidence="5 6">JCM 30529</strain>
    </source>
</reference>
<keyword evidence="3 5" id="KW-0560">Oxidoreductase</keyword>
<sequence>MPTVAARKRAARRFPPARGERRGVRDAGPVPPRVAASLGRAASGAGPHGDRARPPVGTEDLVGAPNSEAVTGPTARRGPAVDTSTSRPPSTRRVLVLGGTAEARALAAILAAQPATTVVSSLAGRVADPRLPVGEVRIGGFGGPAGLARWLTDHHVDAVVDATHPYAARMRIAGVEAAATARVPHLRLERPGWTAQPGDRWHRVPDMAAAVRDLPALGTRALLTTGRQSLGMFLPVTGMWFLARVVDAPDEPLPAHVRLLRSRGPYTVDGELALIRDHRIDVLVTKDSGGALTEAKLVAARRLGLPVLMVDRPAPPDLPAVVQTAEEAARWVERLPAGQPG</sequence>
<evidence type="ECO:0000256" key="4">
    <source>
        <dbReference type="SAM" id="MobiDB-lite"/>
    </source>
</evidence>
<dbReference type="InterPro" id="IPR003723">
    <property type="entry name" value="Precorrin-6x_reduct"/>
</dbReference>
<dbReference type="PANTHER" id="PTHR36925">
    <property type="entry name" value="COBALT-PRECORRIN-6A REDUCTASE"/>
    <property type="match status" value="1"/>
</dbReference>
<dbReference type="NCBIfam" id="NF005968">
    <property type="entry name" value="PRK08057.1-2"/>
    <property type="match status" value="1"/>
</dbReference>
<feature type="compositionally biased region" description="Basic residues" evidence="4">
    <location>
        <begin position="1"/>
        <end position="12"/>
    </location>
</feature>
<evidence type="ECO:0000313" key="6">
    <source>
        <dbReference type="Proteomes" id="UP000295626"/>
    </source>
</evidence>
<evidence type="ECO:0000313" key="5">
    <source>
        <dbReference type="EMBL" id="TDB83656.1"/>
    </source>
</evidence>
<comment type="caution">
    <text evidence="5">The sequence shown here is derived from an EMBL/GenBank/DDBJ whole genome shotgun (WGS) entry which is preliminary data.</text>
</comment>
<dbReference type="PANTHER" id="PTHR36925:SF1">
    <property type="entry name" value="COBALT-PRECORRIN-6A REDUCTASE"/>
    <property type="match status" value="1"/>
</dbReference>
<keyword evidence="2" id="KW-0169">Cobalamin biosynthesis</keyword>
<accession>A0ABY2DCJ6</accession>
<dbReference type="Pfam" id="PF02571">
    <property type="entry name" value="CbiJ"/>
    <property type="match status" value="1"/>
</dbReference>
<evidence type="ECO:0000256" key="1">
    <source>
        <dbReference type="ARBA" id="ARBA00004953"/>
    </source>
</evidence>
<gene>
    <name evidence="5" type="ORF">E1091_18100</name>
</gene>
<dbReference type="PROSITE" id="PS51014">
    <property type="entry name" value="COBK_CBIJ"/>
    <property type="match status" value="1"/>
</dbReference>
<protein>
    <submittedName>
        <fullName evidence="5">Cobalt-precorrin-6A reductase</fullName>
        <ecNumber evidence="5">1.3.1.106</ecNumber>
    </submittedName>
</protein>
<proteinExistence type="predicted"/>
<evidence type="ECO:0000256" key="2">
    <source>
        <dbReference type="ARBA" id="ARBA00022573"/>
    </source>
</evidence>
<dbReference type="GO" id="GO:0016491">
    <property type="term" value="F:oxidoreductase activity"/>
    <property type="evidence" value="ECO:0007669"/>
    <property type="project" value="UniProtKB-KW"/>
</dbReference>
<dbReference type="EC" id="1.3.1.106" evidence="5"/>
<name>A0ABY2DCJ6_9ACTN</name>